<dbReference type="PANTHER" id="PTHR12558:SF13">
    <property type="entry name" value="CELL DIVISION CYCLE PROTEIN 27 HOMOLOG"/>
    <property type="match status" value="1"/>
</dbReference>
<dbReference type="Pfam" id="PF13432">
    <property type="entry name" value="TPR_16"/>
    <property type="match status" value="1"/>
</dbReference>
<keyword evidence="4" id="KW-1185">Reference proteome</keyword>
<sequence length="580" mass="63913">MMKRFFLSMMALAVAFGVYAQTVQEAYKDLMDGRVDKAQTSLEGLLAKDPASAEVNYWLGQVYITQGQLHRNSSWRDKAKEVYTKAMTSTNQNPLIVVAVGHIELLEGKTAEAMAHFDGAVLASATKKNKKYGDPVVLNAIVRANAGGDSKIGDVKYAETKAAQSEELMGATPDMFVSLGIVYLKGGGENGGPAKRAFEKAIALDPNFAPAYWRIGKIFESQKNPEMYLDFYEKAIKASDKFSLSYLSMYDHYKNRDVNKAKEYIELFIANADKDIETDYFYADYLFRAGKYQESLQKAKDIEASLSGEKFAKVNKLYSFNYDRLKDSVKAMEYMEKYLAQEDADKIEGEDYAYMAASYLKVPGNVVKAETMAEKAIGLDTSVAGKVIIMDGMANAYTTQQDWVGAYKWMARKQQVKPDNSARNLYFLSDAALKAKEFDACQSIASQYIASFPDQPQGYIFKSRAAIAADPDTSKGSAIPAIDEYTQFLMKDTVKNKGRIIQNHGYKVFYYLVKAQDYQKAIDAGNAILAIDPANAYGQMAISEAQRLLKANGGKATSAAGGNKPTAATGAGGSPGKFRP</sequence>
<feature type="chain" id="PRO_5026063931" evidence="2">
    <location>
        <begin position="21"/>
        <end position="580"/>
    </location>
</feature>
<dbReference type="InterPro" id="IPR011990">
    <property type="entry name" value="TPR-like_helical_dom_sf"/>
</dbReference>
<name>A0A6I6GKC2_9BACT</name>
<feature type="signal peptide" evidence="2">
    <location>
        <begin position="1"/>
        <end position="20"/>
    </location>
</feature>
<dbReference type="KEGG" id="fls:GLV81_03835"/>
<dbReference type="Proteomes" id="UP000426027">
    <property type="component" value="Chromosome"/>
</dbReference>
<proteinExistence type="predicted"/>
<dbReference type="Gene3D" id="1.25.40.10">
    <property type="entry name" value="Tetratricopeptide repeat domain"/>
    <property type="match status" value="3"/>
</dbReference>
<gene>
    <name evidence="3" type="ORF">GLV81_03835</name>
</gene>
<feature type="compositionally biased region" description="Gly residues" evidence="1">
    <location>
        <begin position="570"/>
        <end position="580"/>
    </location>
</feature>
<evidence type="ECO:0000256" key="2">
    <source>
        <dbReference type="SAM" id="SignalP"/>
    </source>
</evidence>
<evidence type="ECO:0000313" key="3">
    <source>
        <dbReference type="EMBL" id="QGW27352.1"/>
    </source>
</evidence>
<dbReference type="InterPro" id="IPR019734">
    <property type="entry name" value="TPR_rpt"/>
</dbReference>
<dbReference type="Pfam" id="PF13181">
    <property type="entry name" value="TPR_8"/>
    <property type="match status" value="1"/>
</dbReference>
<dbReference type="PANTHER" id="PTHR12558">
    <property type="entry name" value="CELL DIVISION CYCLE 16,23,27"/>
    <property type="match status" value="1"/>
</dbReference>
<dbReference type="AlphaFoldDB" id="A0A6I6GKC2"/>
<dbReference type="EMBL" id="CP046566">
    <property type="protein sequence ID" value="QGW27352.1"/>
    <property type="molecule type" value="Genomic_DNA"/>
</dbReference>
<keyword evidence="2" id="KW-0732">Signal</keyword>
<evidence type="ECO:0000256" key="1">
    <source>
        <dbReference type="SAM" id="MobiDB-lite"/>
    </source>
</evidence>
<dbReference type="RefSeq" id="WP_157477038.1">
    <property type="nucleotide sequence ID" value="NZ_CP046566.1"/>
</dbReference>
<accession>A0A6I6GKC2</accession>
<organism evidence="3 4">
    <name type="scientific">Phnomibacter ginsenosidimutans</name>
    <dbReference type="NCBI Taxonomy" id="2676868"/>
    <lineage>
        <taxon>Bacteria</taxon>
        <taxon>Pseudomonadati</taxon>
        <taxon>Bacteroidota</taxon>
        <taxon>Chitinophagia</taxon>
        <taxon>Chitinophagales</taxon>
        <taxon>Chitinophagaceae</taxon>
        <taxon>Phnomibacter</taxon>
    </lineage>
</organism>
<dbReference type="SUPFAM" id="SSF48452">
    <property type="entry name" value="TPR-like"/>
    <property type="match status" value="1"/>
</dbReference>
<feature type="region of interest" description="Disordered" evidence="1">
    <location>
        <begin position="554"/>
        <end position="580"/>
    </location>
</feature>
<protein>
    <submittedName>
        <fullName evidence="3">Tetratricopeptide repeat protein</fullName>
    </submittedName>
</protein>
<dbReference type="SMART" id="SM00028">
    <property type="entry name" value="TPR"/>
    <property type="match status" value="3"/>
</dbReference>
<evidence type="ECO:0000313" key="4">
    <source>
        <dbReference type="Proteomes" id="UP000426027"/>
    </source>
</evidence>
<reference evidence="3 4" key="1">
    <citation type="submission" date="2019-11" db="EMBL/GenBank/DDBJ databases">
        <authorList>
            <person name="Im W.T."/>
        </authorList>
    </citation>
    <scope>NUCLEOTIDE SEQUENCE [LARGE SCALE GENOMIC DNA]</scope>
    <source>
        <strain evidence="3 4">SB-02</strain>
    </source>
</reference>